<dbReference type="AlphaFoldDB" id="A0AAN9V2K5"/>
<dbReference type="InterPro" id="IPR051913">
    <property type="entry name" value="GH2_Domain-Containing"/>
</dbReference>
<evidence type="ECO:0000259" key="6">
    <source>
        <dbReference type="Pfam" id="PF02836"/>
    </source>
</evidence>
<reference evidence="10 11" key="1">
    <citation type="submission" date="2024-02" db="EMBL/GenBank/DDBJ databases">
        <title>De novo assembly and annotation of 12 fungi associated with fruit tree decline syndrome in Ontario, Canada.</title>
        <authorList>
            <person name="Sulman M."/>
            <person name="Ellouze W."/>
            <person name="Ilyukhin E."/>
        </authorList>
    </citation>
    <scope>NUCLEOTIDE SEQUENCE [LARGE SCALE GENOMIC DNA]</scope>
    <source>
        <strain evidence="10 11">M11/M66-122</strain>
    </source>
</reference>
<dbReference type="Pfam" id="PF02837">
    <property type="entry name" value="Glyco_hydro_2_N"/>
    <property type="match status" value="1"/>
</dbReference>
<dbReference type="Pfam" id="PF16355">
    <property type="entry name" value="DUF4982"/>
    <property type="match status" value="1"/>
</dbReference>
<dbReference type="Gene3D" id="2.60.40.10">
    <property type="entry name" value="Immunoglobulins"/>
    <property type="match status" value="3"/>
</dbReference>
<evidence type="ECO:0000259" key="7">
    <source>
        <dbReference type="Pfam" id="PF02837"/>
    </source>
</evidence>
<dbReference type="Gene3D" id="3.20.20.80">
    <property type="entry name" value="Glycosidases"/>
    <property type="match status" value="1"/>
</dbReference>
<protein>
    <recommendedName>
        <fullName evidence="12">Beta-galactosidase</fullName>
    </recommendedName>
</protein>
<comment type="caution">
    <text evidence="10">The sequence shown here is derived from an EMBL/GenBank/DDBJ whole genome shotgun (WGS) entry which is preliminary data.</text>
</comment>
<dbReference type="Pfam" id="PF18565">
    <property type="entry name" value="Glyco_hydro2_C5"/>
    <property type="match status" value="1"/>
</dbReference>
<feature type="domain" description="Glycoside hydrolase family 2 immunoglobulin-like beta-sandwich" evidence="5">
    <location>
        <begin position="258"/>
        <end position="378"/>
    </location>
</feature>
<evidence type="ECO:0008006" key="12">
    <source>
        <dbReference type="Google" id="ProtNLM"/>
    </source>
</evidence>
<dbReference type="PANTHER" id="PTHR42732">
    <property type="entry name" value="BETA-GALACTOSIDASE"/>
    <property type="match status" value="1"/>
</dbReference>
<dbReference type="InterPro" id="IPR006103">
    <property type="entry name" value="Glyco_hydro_2_cat"/>
</dbReference>
<evidence type="ECO:0000313" key="11">
    <source>
        <dbReference type="Proteomes" id="UP001320420"/>
    </source>
</evidence>
<evidence type="ECO:0000259" key="8">
    <source>
        <dbReference type="Pfam" id="PF16355"/>
    </source>
</evidence>
<name>A0AAN9V2K5_9PEZI</name>
<dbReference type="InterPro" id="IPR048229">
    <property type="entry name" value="GalB-like"/>
</dbReference>
<feature type="domain" description="Glycosyl hydrolases family 2 sugar binding" evidence="7">
    <location>
        <begin position="125"/>
        <end position="230"/>
    </location>
</feature>
<dbReference type="Pfam" id="PF02836">
    <property type="entry name" value="Glyco_hydro_2_C"/>
    <property type="match status" value="1"/>
</dbReference>
<feature type="domain" description="Glycoside hydrolase family 2" evidence="9">
    <location>
        <begin position="805"/>
        <end position="909"/>
    </location>
</feature>
<dbReference type="PANTHER" id="PTHR42732:SF1">
    <property type="entry name" value="BETA-MANNOSIDASE"/>
    <property type="match status" value="1"/>
</dbReference>
<feature type="domain" description="DUF4982" evidence="8">
    <location>
        <begin position="730"/>
        <end position="792"/>
    </location>
</feature>
<gene>
    <name evidence="10" type="ORF">SLS62_000295</name>
</gene>
<organism evidence="10 11">
    <name type="scientific">Diatrype stigma</name>
    <dbReference type="NCBI Taxonomy" id="117547"/>
    <lineage>
        <taxon>Eukaryota</taxon>
        <taxon>Fungi</taxon>
        <taxon>Dikarya</taxon>
        <taxon>Ascomycota</taxon>
        <taxon>Pezizomycotina</taxon>
        <taxon>Sordariomycetes</taxon>
        <taxon>Xylariomycetidae</taxon>
        <taxon>Xylariales</taxon>
        <taxon>Diatrypaceae</taxon>
        <taxon>Diatrype</taxon>
    </lineage>
</organism>
<evidence type="ECO:0000256" key="3">
    <source>
        <dbReference type="ARBA" id="ARBA00023295"/>
    </source>
</evidence>
<feature type="chain" id="PRO_5042861281" description="Beta-galactosidase" evidence="4">
    <location>
        <begin position="30"/>
        <end position="913"/>
    </location>
</feature>
<dbReference type="InterPro" id="IPR040605">
    <property type="entry name" value="Glyco_hydro2_dom5"/>
</dbReference>
<dbReference type="SUPFAM" id="SSF49785">
    <property type="entry name" value="Galactose-binding domain-like"/>
    <property type="match status" value="1"/>
</dbReference>
<sequence length="913" mass="100872">MRSRQGAYNSCRHVFFGLALLVWFQQAGALAVGRDELNSTVPGGRQRIRLDTGWRFRREESNPDNLIYDDVRTDVSGEGMQVLKPWILPAANDFINDPSKHHERPSGNPGGNVSFVQRDFDDSNWETVRVPHDWAIKGPFYVGNEEDIPVGGGMGRLPSQGVGWYRRKLTVTGADKDKLIYLDIDGAMSYAAVWVNGYLVGGWPFGYNSFRLDITEYIKTGDDNQLAIRLDNPLDSSRWYPGGGLYRNVWLTKVNTAHISQWGTHVTYREVSTKSATVDLVVQVENDAEGSKQVEVATDVYVFEADTARPGVKVTSFPSEKLEIQPGQKQSIPSSATIQNPRLWGPPPTQHPDLYIATTRLYIDGQVADTYETRFGIRSLVYDPDQGLLVNGEHIRIQGVNQHHDLGALGAAFNARAAERQLETLRDLGANAVRTSHNPPAPELLDLTDRLGFLVLAEIFDSWELNKTDNDFHLLFADWHEPDLRAFVRRERNHPSVFAWSFGNEVFEQLTNEAGAAIGQALRAMMHEEDATRLATASMNFAKPNMSFPTALDFLSLNYQGEGVRNTPAYAHLPAGGRTPPLYGPFHEAFPDKLLLSTETAAVVSSRGTYLFPVTGESTGAPVNDTSGGDSRLGHVSAYELYTADFGASADRAFAAQDAHPFVAGEFVWSGWDYLGEPTPYDNYARSSYFGIVDLAGFPKDRFYLYRARWRPDLPAAHILPHWSWPDRVGQVTPVHVFSAADEVELFLNGKQLGGGRRVRDPDHAYRFRWDDVVYEPGELRAVAYKGGRVWATETVRTVGDPAGLRLKADRDLIKGDGEDVAFVTVEVIDRRGDVVPRADDTISFSVISGPGEIAATDNGDPTDLTPFPSTERKTFSGRALGIVRANAGAIGPIIVEAAADGLPTTKITLVAS</sequence>
<dbReference type="InterPro" id="IPR032311">
    <property type="entry name" value="DUF4982"/>
</dbReference>
<dbReference type="EMBL" id="JAKJXP020000001">
    <property type="protein sequence ID" value="KAK7757917.1"/>
    <property type="molecule type" value="Genomic_DNA"/>
</dbReference>
<dbReference type="InterPro" id="IPR036156">
    <property type="entry name" value="Beta-gal/glucu_dom_sf"/>
</dbReference>
<evidence type="ECO:0000256" key="1">
    <source>
        <dbReference type="ARBA" id="ARBA00007401"/>
    </source>
</evidence>
<comment type="similarity">
    <text evidence="1">Belongs to the glycosyl hydrolase 2 family.</text>
</comment>
<dbReference type="InterPro" id="IPR006101">
    <property type="entry name" value="Glyco_hydro_2"/>
</dbReference>
<evidence type="ECO:0000256" key="2">
    <source>
        <dbReference type="ARBA" id="ARBA00022801"/>
    </source>
</evidence>
<feature type="domain" description="Glycoside hydrolase family 2 catalytic" evidence="6">
    <location>
        <begin position="385"/>
        <end position="542"/>
    </location>
</feature>
<dbReference type="GO" id="GO:0004553">
    <property type="term" value="F:hydrolase activity, hydrolyzing O-glycosyl compounds"/>
    <property type="evidence" value="ECO:0007669"/>
    <property type="project" value="InterPro"/>
</dbReference>
<proteinExistence type="inferred from homology"/>
<keyword evidence="3" id="KW-0326">Glycosidase</keyword>
<dbReference type="Proteomes" id="UP001320420">
    <property type="component" value="Unassembled WGS sequence"/>
</dbReference>
<dbReference type="InterPro" id="IPR013783">
    <property type="entry name" value="Ig-like_fold"/>
</dbReference>
<keyword evidence="4" id="KW-0732">Signal</keyword>
<dbReference type="InterPro" id="IPR006102">
    <property type="entry name" value="Ig-like_GH2"/>
</dbReference>
<evidence type="ECO:0000313" key="10">
    <source>
        <dbReference type="EMBL" id="KAK7757917.1"/>
    </source>
</evidence>
<dbReference type="Pfam" id="PF00703">
    <property type="entry name" value="Glyco_hydro_2"/>
    <property type="match status" value="1"/>
</dbReference>
<dbReference type="Gene3D" id="2.60.120.260">
    <property type="entry name" value="Galactose-binding domain-like"/>
    <property type="match status" value="1"/>
</dbReference>
<dbReference type="InterPro" id="IPR006104">
    <property type="entry name" value="Glyco_hydro_2_N"/>
</dbReference>
<keyword evidence="2" id="KW-0378">Hydrolase</keyword>
<evidence type="ECO:0000259" key="5">
    <source>
        <dbReference type="Pfam" id="PF00703"/>
    </source>
</evidence>
<dbReference type="InterPro" id="IPR008979">
    <property type="entry name" value="Galactose-bd-like_sf"/>
</dbReference>
<evidence type="ECO:0000259" key="9">
    <source>
        <dbReference type="Pfam" id="PF18565"/>
    </source>
</evidence>
<dbReference type="InterPro" id="IPR017853">
    <property type="entry name" value="GH"/>
</dbReference>
<keyword evidence="11" id="KW-1185">Reference proteome</keyword>
<feature type="signal peptide" evidence="4">
    <location>
        <begin position="1"/>
        <end position="29"/>
    </location>
</feature>
<dbReference type="SUPFAM" id="SSF51445">
    <property type="entry name" value="(Trans)glycosidases"/>
    <property type="match status" value="1"/>
</dbReference>
<dbReference type="PRINTS" id="PR00132">
    <property type="entry name" value="GLHYDRLASE2"/>
</dbReference>
<dbReference type="NCBIfam" id="NF041463">
    <property type="entry name" value="GalB"/>
    <property type="match status" value="1"/>
</dbReference>
<accession>A0AAN9V2K5</accession>
<dbReference type="GO" id="GO:0005975">
    <property type="term" value="P:carbohydrate metabolic process"/>
    <property type="evidence" value="ECO:0007669"/>
    <property type="project" value="InterPro"/>
</dbReference>
<dbReference type="SUPFAM" id="SSF49303">
    <property type="entry name" value="beta-Galactosidase/glucuronidase domain"/>
    <property type="match status" value="1"/>
</dbReference>
<evidence type="ECO:0000256" key="4">
    <source>
        <dbReference type="SAM" id="SignalP"/>
    </source>
</evidence>